<keyword evidence="2" id="KW-1185">Reference proteome</keyword>
<name>A0A9J5XXS9_SOLCO</name>
<organism evidence="1 2">
    <name type="scientific">Solanum commersonii</name>
    <name type="common">Commerson's wild potato</name>
    <name type="synonym">Commerson's nightshade</name>
    <dbReference type="NCBI Taxonomy" id="4109"/>
    <lineage>
        <taxon>Eukaryota</taxon>
        <taxon>Viridiplantae</taxon>
        <taxon>Streptophyta</taxon>
        <taxon>Embryophyta</taxon>
        <taxon>Tracheophyta</taxon>
        <taxon>Spermatophyta</taxon>
        <taxon>Magnoliopsida</taxon>
        <taxon>eudicotyledons</taxon>
        <taxon>Gunneridae</taxon>
        <taxon>Pentapetalae</taxon>
        <taxon>asterids</taxon>
        <taxon>lamiids</taxon>
        <taxon>Solanales</taxon>
        <taxon>Solanaceae</taxon>
        <taxon>Solanoideae</taxon>
        <taxon>Solaneae</taxon>
        <taxon>Solanum</taxon>
    </lineage>
</organism>
<sequence>MEWPWKFIWKIKIPTRIACFVLLEEPENNEHFFLHCETAENLWHMFFESTKSGESAQPGVHLWAKIKPQMSINNMVRCVSSPPKVAQFGGSDTGVEAFWRVHANGYDIVTDSLAVQIYRTTTEAIGLSLSGHD</sequence>
<comment type="caution">
    <text evidence="1">The sequence shown here is derived from an EMBL/GenBank/DDBJ whole genome shotgun (WGS) entry which is preliminary data.</text>
</comment>
<dbReference type="OrthoDB" id="1256921at2759"/>
<evidence type="ECO:0000313" key="1">
    <source>
        <dbReference type="EMBL" id="KAG5592685.1"/>
    </source>
</evidence>
<dbReference type="Proteomes" id="UP000824120">
    <property type="component" value="Chromosome 8"/>
</dbReference>
<gene>
    <name evidence="1" type="ORF">H5410_043199</name>
</gene>
<dbReference type="EMBL" id="JACXVP010000008">
    <property type="protein sequence ID" value="KAG5592685.1"/>
    <property type="molecule type" value="Genomic_DNA"/>
</dbReference>
<dbReference type="AlphaFoldDB" id="A0A9J5XXS9"/>
<reference evidence="1 2" key="1">
    <citation type="submission" date="2020-09" db="EMBL/GenBank/DDBJ databases">
        <title>De no assembly of potato wild relative species, Solanum commersonii.</title>
        <authorList>
            <person name="Cho K."/>
        </authorList>
    </citation>
    <scope>NUCLEOTIDE SEQUENCE [LARGE SCALE GENOMIC DNA]</scope>
    <source>
        <strain evidence="1">LZ3.2</strain>
        <tissue evidence="1">Leaf</tissue>
    </source>
</reference>
<accession>A0A9J5XXS9</accession>
<protein>
    <submittedName>
        <fullName evidence="1">Uncharacterized protein</fullName>
    </submittedName>
</protein>
<proteinExistence type="predicted"/>
<evidence type="ECO:0000313" key="2">
    <source>
        <dbReference type="Proteomes" id="UP000824120"/>
    </source>
</evidence>